<feature type="region of interest" description="Disordered" evidence="1">
    <location>
        <begin position="295"/>
        <end position="335"/>
    </location>
</feature>
<comment type="caution">
    <text evidence="2">The sequence shown here is derived from an EMBL/GenBank/DDBJ whole genome shotgun (WGS) entry which is preliminary data.</text>
</comment>
<name>A0AAP0PH46_9MAGN</name>
<feature type="region of interest" description="Disordered" evidence="1">
    <location>
        <begin position="1"/>
        <end position="21"/>
    </location>
</feature>
<organism evidence="2 3">
    <name type="scientific">Stephania japonica</name>
    <dbReference type="NCBI Taxonomy" id="461633"/>
    <lineage>
        <taxon>Eukaryota</taxon>
        <taxon>Viridiplantae</taxon>
        <taxon>Streptophyta</taxon>
        <taxon>Embryophyta</taxon>
        <taxon>Tracheophyta</taxon>
        <taxon>Spermatophyta</taxon>
        <taxon>Magnoliopsida</taxon>
        <taxon>Ranunculales</taxon>
        <taxon>Menispermaceae</taxon>
        <taxon>Menispermoideae</taxon>
        <taxon>Cissampelideae</taxon>
        <taxon>Stephania</taxon>
    </lineage>
</organism>
<feature type="compositionally biased region" description="Gly residues" evidence="1">
    <location>
        <begin position="313"/>
        <end position="325"/>
    </location>
</feature>
<dbReference type="AlphaFoldDB" id="A0AAP0PH46"/>
<proteinExistence type="predicted"/>
<accession>A0AAP0PH46</accession>
<reference evidence="2 3" key="1">
    <citation type="submission" date="2024-01" db="EMBL/GenBank/DDBJ databases">
        <title>Genome assemblies of Stephania.</title>
        <authorList>
            <person name="Yang L."/>
        </authorList>
    </citation>
    <scope>NUCLEOTIDE SEQUENCE [LARGE SCALE GENOMIC DNA]</scope>
    <source>
        <strain evidence="2">QJT</strain>
        <tissue evidence="2">Leaf</tissue>
    </source>
</reference>
<feature type="compositionally biased region" description="Polar residues" evidence="1">
    <location>
        <begin position="1"/>
        <end position="13"/>
    </location>
</feature>
<evidence type="ECO:0008006" key="4">
    <source>
        <dbReference type="Google" id="ProtNLM"/>
    </source>
</evidence>
<dbReference type="EMBL" id="JBBNAE010000002">
    <property type="protein sequence ID" value="KAK9144668.1"/>
    <property type="molecule type" value="Genomic_DNA"/>
</dbReference>
<dbReference type="PANTHER" id="PTHR47481">
    <property type="match status" value="1"/>
</dbReference>
<dbReference type="PANTHER" id="PTHR47481:SF30">
    <property type="entry name" value="CCHC-TYPE DOMAIN-CONTAINING PROTEIN"/>
    <property type="match status" value="1"/>
</dbReference>
<dbReference type="Pfam" id="PF14223">
    <property type="entry name" value="Retrotran_gag_2"/>
    <property type="match status" value="1"/>
</dbReference>
<evidence type="ECO:0000313" key="2">
    <source>
        <dbReference type="EMBL" id="KAK9144668.1"/>
    </source>
</evidence>
<feature type="compositionally biased region" description="Polar residues" evidence="1">
    <location>
        <begin position="295"/>
        <end position="305"/>
    </location>
</feature>
<evidence type="ECO:0000313" key="3">
    <source>
        <dbReference type="Proteomes" id="UP001417504"/>
    </source>
</evidence>
<sequence length="456" mass="48833">MEDDPSSINTHPSMSDLPEASTGMAEIGGIAGIGGVGAGTSGIGVSGASMAVQTSNGIGITGSSSVIAPFGHSLSQSMSIKLDETNYMLWKTLLMPAIRGYNLDGILLGDVPCPHKFDPETGVFNQSYQDWNSKDQLLLHIILNSLSPSITSQIMRVASSSSAHVVWEAIANLCGAQNKSRIQVCRNNILTARKGTKTMIQYLQGLKENADILASTGSPMPDSDLIASALAGLDAEYTTYAAVLQERSALSWHEMYASLLGFEARIQQVHSVTVNLGNMNVTPAANAAFVKNQNVSNGSKNQESTGQFNNQGRGHGNRGGFYGRGNRGRGRGRYNGGNRPTCQICKKTGHEATVCYYRTDMSYGLGTAQHSNGNQFFNSHPPPFNPQFRPPPSAPNAFYATNNASQFVASPESVCDQAWYADSGASSHVTNNMNQLYNRASYTGSSIQEDYSQREA</sequence>
<gene>
    <name evidence="2" type="ORF">Sjap_004571</name>
</gene>
<keyword evidence="3" id="KW-1185">Reference proteome</keyword>
<dbReference type="Proteomes" id="UP001417504">
    <property type="component" value="Unassembled WGS sequence"/>
</dbReference>
<evidence type="ECO:0000256" key="1">
    <source>
        <dbReference type="SAM" id="MobiDB-lite"/>
    </source>
</evidence>
<protein>
    <recommendedName>
        <fullName evidence="4">Retrotransposon Copia-like N-terminal domain-containing protein</fullName>
    </recommendedName>
</protein>